<feature type="region of interest" description="Disordered" evidence="1">
    <location>
        <begin position="1"/>
        <end position="70"/>
    </location>
</feature>
<dbReference type="EMBL" id="NBNE01004486">
    <property type="protein sequence ID" value="OWZ05331.1"/>
    <property type="molecule type" value="Genomic_DNA"/>
</dbReference>
<reference evidence="3" key="1">
    <citation type="submission" date="2017-03" db="EMBL/GenBank/DDBJ databases">
        <title>Phytopthora megakarya and P. palmivora, two closely related causual agents of cacao black pod achieved similar genome size and gene model numbers by different mechanisms.</title>
        <authorList>
            <person name="Ali S."/>
            <person name="Shao J."/>
            <person name="Larry D.J."/>
            <person name="Kronmiller B."/>
            <person name="Shen D."/>
            <person name="Strem M.D."/>
            <person name="Melnick R.L."/>
            <person name="Guiltinan M.J."/>
            <person name="Tyler B.M."/>
            <person name="Meinhardt L.W."/>
            <person name="Bailey B.A."/>
        </authorList>
    </citation>
    <scope>NUCLEOTIDE SEQUENCE [LARGE SCALE GENOMIC DNA]</scope>
    <source>
        <strain evidence="3">zdho120</strain>
    </source>
</reference>
<dbReference type="Proteomes" id="UP000198211">
    <property type="component" value="Unassembled WGS sequence"/>
</dbReference>
<feature type="compositionally biased region" description="Basic residues" evidence="1">
    <location>
        <begin position="52"/>
        <end position="70"/>
    </location>
</feature>
<name>A0A225VIC2_9STRA</name>
<evidence type="ECO:0000256" key="1">
    <source>
        <dbReference type="SAM" id="MobiDB-lite"/>
    </source>
</evidence>
<evidence type="ECO:0000313" key="2">
    <source>
        <dbReference type="EMBL" id="OWZ05331.1"/>
    </source>
</evidence>
<proteinExistence type="predicted"/>
<sequence>MLKNQVAYLPDLNDRRSEANIDDAIVGEPGESDPEEEASGNPPETPDDFFGRRKRTSCPSPRRRVRPGGWGRKTHVHAVRRIPADLLSKVYELLKRLLETGLIEYSDSEWASAIVFVMKKNGTDARL</sequence>
<protein>
    <recommendedName>
        <fullName evidence="4">Reverse transcriptase</fullName>
    </recommendedName>
</protein>
<dbReference type="Gene3D" id="3.10.10.10">
    <property type="entry name" value="HIV Type 1 Reverse Transcriptase, subunit A, domain 1"/>
    <property type="match status" value="1"/>
</dbReference>
<dbReference type="AlphaFoldDB" id="A0A225VIC2"/>
<gene>
    <name evidence="2" type="ORF">PHMEG_00022598</name>
</gene>
<dbReference type="InterPro" id="IPR043502">
    <property type="entry name" value="DNA/RNA_pol_sf"/>
</dbReference>
<evidence type="ECO:0000313" key="3">
    <source>
        <dbReference type="Proteomes" id="UP000198211"/>
    </source>
</evidence>
<organism evidence="2 3">
    <name type="scientific">Phytophthora megakarya</name>
    <dbReference type="NCBI Taxonomy" id="4795"/>
    <lineage>
        <taxon>Eukaryota</taxon>
        <taxon>Sar</taxon>
        <taxon>Stramenopiles</taxon>
        <taxon>Oomycota</taxon>
        <taxon>Peronosporomycetes</taxon>
        <taxon>Peronosporales</taxon>
        <taxon>Peronosporaceae</taxon>
        <taxon>Phytophthora</taxon>
    </lineage>
</organism>
<keyword evidence="3" id="KW-1185">Reference proteome</keyword>
<comment type="caution">
    <text evidence="2">The sequence shown here is derived from an EMBL/GenBank/DDBJ whole genome shotgun (WGS) entry which is preliminary data.</text>
</comment>
<accession>A0A225VIC2</accession>
<evidence type="ECO:0008006" key="4">
    <source>
        <dbReference type="Google" id="ProtNLM"/>
    </source>
</evidence>
<dbReference type="SUPFAM" id="SSF56672">
    <property type="entry name" value="DNA/RNA polymerases"/>
    <property type="match status" value="1"/>
</dbReference>